<keyword evidence="1" id="KW-0472">Membrane</keyword>
<accession>A0A7J2U2Z4</accession>
<organism evidence="2">
    <name type="scientific">Ignisphaera aggregans</name>
    <dbReference type="NCBI Taxonomy" id="334771"/>
    <lineage>
        <taxon>Archaea</taxon>
        <taxon>Thermoproteota</taxon>
        <taxon>Thermoprotei</taxon>
        <taxon>Desulfurococcales</taxon>
        <taxon>Desulfurococcaceae</taxon>
        <taxon>Ignisphaera</taxon>
    </lineage>
</organism>
<sequence length="413" mass="46633">MRIRLTERGLLLLSMMLSLVVVSTAVSDVIMLGIAMVIGVAIFSDLIYTSVGVVRSRCYCVGCGKRYRLWVWEEKELVLHILCRKHVSAVHLPKWAQVQEAQYGSGEVRIRIKTAFDYYGSYRLSVTVEKPSFLRLYTVLEDVDTGIELVVYPEALYWVLRVLGVLGLYIKGFAEPSMQQLLPTSTDFGEYTGSREYVSGVPLRRVDWRATAKFSRLYIKLFSVGGEASQVLAFDRRCIGRYTCDRIASALLTTAMALARSGSQTSLCYVDEWRCNVFDRGEELLLHTLNAVFQLNVVDYGQLYEFVEPPIVNVLQKLLKVRSSEGFEVMGDAIYIISNLFHDTEKIFDIGRRAVQKGIRCSVLTSARPWIDAGSSSEESAIKKSHRNVVRALKSVGVDVIEMDIRRARGATW</sequence>
<proteinExistence type="predicted"/>
<evidence type="ECO:0000313" key="2">
    <source>
        <dbReference type="EMBL" id="HEM66755.1"/>
    </source>
</evidence>
<comment type="caution">
    <text evidence="2">The sequence shown here is derived from an EMBL/GenBank/DDBJ whole genome shotgun (WGS) entry which is preliminary data.</text>
</comment>
<name>A0A7J2U2Z4_9CREN</name>
<evidence type="ECO:0000256" key="1">
    <source>
        <dbReference type="SAM" id="Phobius"/>
    </source>
</evidence>
<feature type="transmembrane region" description="Helical" evidence="1">
    <location>
        <begin position="12"/>
        <end position="43"/>
    </location>
</feature>
<keyword evidence="1" id="KW-0812">Transmembrane</keyword>
<reference evidence="2" key="1">
    <citation type="journal article" date="2020" name="mSystems">
        <title>Genome- and Community-Level Interaction Insights into Carbon Utilization and Element Cycling Functions of Hydrothermarchaeota in Hydrothermal Sediment.</title>
        <authorList>
            <person name="Zhou Z."/>
            <person name="Liu Y."/>
            <person name="Xu W."/>
            <person name="Pan J."/>
            <person name="Luo Z.H."/>
            <person name="Li M."/>
        </authorList>
    </citation>
    <scope>NUCLEOTIDE SEQUENCE [LARGE SCALE GENOMIC DNA]</scope>
    <source>
        <strain evidence="2">SpSt-125</strain>
    </source>
</reference>
<gene>
    <name evidence="2" type="ORF">ENO26_04195</name>
</gene>
<dbReference type="EMBL" id="DSEU01000029">
    <property type="protein sequence ID" value="HEM66755.1"/>
    <property type="molecule type" value="Genomic_DNA"/>
</dbReference>
<dbReference type="AlphaFoldDB" id="A0A7J2U2Z4"/>
<protein>
    <submittedName>
        <fullName evidence="2">DUF58 domain-containing protein</fullName>
    </submittedName>
</protein>
<keyword evidence="1" id="KW-1133">Transmembrane helix</keyword>